<dbReference type="EMBL" id="JAXUIC010000081">
    <property type="protein sequence ID" value="KAK4551299.1"/>
    <property type="molecule type" value="Genomic_DNA"/>
</dbReference>
<dbReference type="InterPro" id="IPR013083">
    <property type="entry name" value="Znf_RING/FYVE/PHD"/>
</dbReference>
<dbReference type="SUPFAM" id="SSF57850">
    <property type="entry name" value="RING/U-box"/>
    <property type="match status" value="1"/>
</dbReference>
<dbReference type="FunFam" id="3.30.40.10:FF:000022">
    <property type="entry name" value="E3 ubiquitin-protein ligase RING1-like"/>
    <property type="match status" value="1"/>
</dbReference>
<accession>A0AAN7DVG2</accession>
<gene>
    <name evidence="10" type="ORF">RGQ29_032417</name>
</gene>
<evidence type="ECO:0000256" key="8">
    <source>
        <dbReference type="PROSITE-ProRule" id="PRU00175"/>
    </source>
</evidence>
<evidence type="ECO:0000256" key="7">
    <source>
        <dbReference type="ARBA" id="ARBA00022833"/>
    </source>
</evidence>
<organism evidence="10 11">
    <name type="scientific">Quercus rubra</name>
    <name type="common">Northern red oak</name>
    <name type="synonym">Quercus borealis</name>
    <dbReference type="NCBI Taxonomy" id="3512"/>
    <lineage>
        <taxon>Eukaryota</taxon>
        <taxon>Viridiplantae</taxon>
        <taxon>Streptophyta</taxon>
        <taxon>Embryophyta</taxon>
        <taxon>Tracheophyta</taxon>
        <taxon>Spermatophyta</taxon>
        <taxon>Magnoliopsida</taxon>
        <taxon>eudicotyledons</taxon>
        <taxon>Gunneridae</taxon>
        <taxon>Pentapetalae</taxon>
        <taxon>rosids</taxon>
        <taxon>fabids</taxon>
        <taxon>Fagales</taxon>
        <taxon>Fagaceae</taxon>
        <taxon>Quercus</taxon>
    </lineage>
</organism>
<dbReference type="PANTHER" id="PTHR15710:SF108">
    <property type="entry name" value="OS03G0286100 PROTEIN"/>
    <property type="match status" value="1"/>
</dbReference>
<sequence>MAEVTSYLNLLDLDSPIDDPHQTLTLATISYSSHHHHPHHNLQSSDLVLPPPSDIHHLESTVRIRLVDEDEEEEDDDVSDIDSISNGTYLFGHRESQVNFVMDLFHQRVEQSQVMMGDPDLVCEALQDSTFRVFEGNNSHNINNRDVGIEMLDLDLGFGFGSRFEVERNFFDRAHNETCRVVDLDDDEDEEDDEDFFVGRRVSRSQSGEARSTVSAVEFESCVRVVGFGSDSEEDENDLVLGIDLHSMNGDDCCFGDLDGIHEVQIEVGNDNDDNDTSMSLRNLCWDSLQLEDHREVNEDFEWEEVEEVDGRVDEREVLSMFIDDDAEEDERLVPVFGPPVEEAGAVRVVGLESLEWEVLLTANNLEMNLGLDGDAEPYFGDHEDYIYNTDAEYEMLFGQFNDYDITGKPPASKSVVKNLSSVVMTQEDVEGKNALCAVCKDDIGVGEQAKQLPCAHRYHGDCIVPWLGIRNTCPVCRFELPTDDAEYERRKAQRAAHGA</sequence>
<evidence type="ECO:0000313" key="10">
    <source>
        <dbReference type="EMBL" id="KAK4551299.1"/>
    </source>
</evidence>
<dbReference type="PROSITE" id="PS50089">
    <property type="entry name" value="ZF_RING_2"/>
    <property type="match status" value="1"/>
</dbReference>
<evidence type="ECO:0000256" key="4">
    <source>
        <dbReference type="ARBA" id="ARBA00022723"/>
    </source>
</evidence>
<dbReference type="GO" id="GO:0016567">
    <property type="term" value="P:protein ubiquitination"/>
    <property type="evidence" value="ECO:0007669"/>
    <property type="project" value="TreeGrafter"/>
</dbReference>
<keyword evidence="7" id="KW-0862">Zinc</keyword>
<dbReference type="Pfam" id="PF13639">
    <property type="entry name" value="zf-RING_2"/>
    <property type="match status" value="1"/>
</dbReference>
<evidence type="ECO:0000256" key="6">
    <source>
        <dbReference type="ARBA" id="ARBA00022786"/>
    </source>
</evidence>
<keyword evidence="11" id="KW-1185">Reference proteome</keyword>
<keyword evidence="4" id="KW-0479">Metal-binding</keyword>
<evidence type="ECO:0000256" key="2">
    <source>
        <dbReference type="ARBA" id="ARBA00012483"/>
    </source>
</evidence>
<evidence type="ECO:0000256" key="5">
    <source>
        <dbReference type="ARBA" id="ARBA00022771"/>
    </source>
</evidence>
<dbReference type="InterPro" id="IPR001841">
    <property type="entry name" value="Znf_RING"/>
</dbReference>
<dbReference type="Proteomes" id="UP001324115">
    <property type="component" value="Unassembled WGS sequence"/>
</dbReference>
<dbReference type="GO" id="GO:0005737">
    <property type="term" value="C:cytoplasm"/>
    <property type="evidence" value="ECO:0007669"/>
    <property type="project" value="TreeGrafter"/>
</dbReference>
<comment type="catalytic activity">
    <reaction evidence="1">
        <text>S-ubiquitinyl-[E2 ubiquitin-conjugating enzyme]-L-cysteine + [acceptor protein]-L-lysine = [E2 ubiquitin-conjugating enzyme]-L-cysteine + N(6)-ubiquitinyl-[acceptor protein]-L-lysine.</text>
        <dbReference type="EC" id="2.3.2.27"/>
    </reaction>
</comment>
<keyword evidence="5 8" id="KW-0863">Zinc-finger</keyword>
<proteinExistence type="predicted"/>
<evidence type="ECO:0000256" key="1">
    <source>
        <dbReference type="ARBA" id="ARBA00000900"/>
    </source>
</evidence>
<feature type="domain" description="RING-type" evidence="9">
    <location>
        <begin position="437"/>
        <end position="478"/>
    </location>
</feature>
<dbReference type="EC" id="2.3.2.27" evidence="2"/>
<dbReference type="GO" id="GO:0008270">
    <property type="term" value="F:zinc ion binding"/>
    <property type="evidence" value="ECO:0007669"/>
    <property type="project" value="UniProtKB-KW"/>
</dbReference>
<dbReference type="GO" id="GO:0061630">
    <property type="term" value="F:ubiquitin protein ligase activity"/>
    <property type="evidence" value="ECO:0007669"/>
    <property type="project" value="UniProtKB-EC"/>
</dbReference>
<evidence type="ECO:0000313" key="11">
    <source>
        <dbReference type="Proteomes" id="UP001324115"/>
    </source>
</evidence>
<reference evidence="10 11" key="1">
    <citation type="journal article" date="2023" name="G3 (Bethesda)">
        <title>A haplotype-resolved chromosome-scale genome for Quercus rubra L. provides insights into the genetics of adaptive traits for red oak species.</title>
        <authorList>
            <person name="Kapoor B."/>
            <person name="Jenkins J."/>
            <person name="Schmutz J."/>
            <person name="Zhebentyayeva T."/>
            <person name="Kuelheim C."/>
            <person name="Coggeshall M."/>
            <person name="Heim C."/>
            <person name="Lasky J.R."/>
            <person name="Leites L."/>
            <person name="Islam-Faridi N."/>
            <person name="Romero-Severson J."/>
            <person name="DeLeo V.L."/>
            <person name="Lucas S.M."/>
            <person name="Lazic D."/>
            <person name="Gailing O."/>
            <person name="Carlson J."/>
            <person name="Staton M."/>
        </authorList>
    </citation>
    <scope>NUCLEOTIDE SEQUENCE [LARGE SCALE GENOMIC DNA]</scope>
    <source>
        <strain evidence="10">Pseudo-F2</strain>
    </source>
</reference>
<keyword evidence="3" id="KW-0808">Transferase</keyword>
<keyword evidence="6" id="KW-0833">Ubl conjugation pathway</keyword>
<dbReference type="SMART" id="SM00184">
    <property type="entry name" value="RING"/>
    <property type="match status" value="1"/>
</dbReference>
<evidence type="ECO:0000256" key="3">
    <source>
        <dbReference type="ARBA" id="ARBA00022679"/>
    </source>
</evidence>
<evidence type="ECO:0000259" key="9">
    <source>
        <dbReference type="PROSITE" id="PS50089"/>
    </source>
</evidence>
<dbReference type="PANTHER" id="PTHR15710">
    <property type="entry name" value="E3 UBIQUITIN-PROTEIN LIGASE PRAJA"/>
    <property type="match status" value="1"/>
</dbReference>
<comment type="caution">
    <text evidence="10">The sequence shown here is derived from an EMBL/GenBank/DDBJ whole genome shotgun (WGS) entry which is preliminary data.</text>
</comment>
<name>A0AAN7DVG2_QUERU</name>
<dbReference type="Gene3D" id="3.30.40.10">
    <property type="entry name" value="Zinc/RING finger domain, C3HC4 (zinc finger)"/>
    <property type="match status" value="1"/>
</dbReference>
<protein>
    <recommendedName>
        <fullName evidence="2">RING-type E3 ubiquitin transferase</fullName>
        <ecNumber evidence="2">2.3.2.27</ecNumber>
    </recommendedName>
</protein>
<dbReference type="AlphaFoldDB" id="A0AAN7DVG2"/>